<dbReference type="AlphaFoldDB" id="A0A377GM94"/>
<organism evidence="2 4">
    <name type="scientific">Fluoribacter gormanii</name>
    <dbReference type="NCBI Taxonomy" id="464"/>
    <lineage>
        <taxon>Bacteria</taxon>
        <taxon>Pseudomonadati</taxon>
        <taxon>Pseudomonadota</taxon>
        <taxon>Gammaproteobacteria</taxon>
        <taxon>Legionellales</taxon>
        <taxon>Legionellaceae</taxon>
        <taxon>Fluoribacter</taxon>
    </lineage>
</organism>
<sequence length="140" mass="16442">MNTRLLKKITRERNKVEHFIDYMRAIFEKTPDTSERANRLEVFDTLLLLATYANVEELENELQSVLPKDENTDTISYMQEHLREINGFCTSSFSDEHEVYKNLFTAITPEKKQGVRDLLSQSIMELIFEKTNTLSTRLSM</sequence>
<dbReference type="Proteomes" id="UP000186808">
    <property type="component" value="Unassembled WGS sequence"/>
</dbReference>
<evidence type="ECO:0000313" key="2">
    <source>
        <dbReference type="EMBL" id="STO25432.1"/>
    </source>
</evidence>
<dbReference type="EMBL" id="FTNL01000008">
    <property type="protein sequence ID" value="SIR21080.1"/>
    <property type="molecule type" value="Genomic_DNA"/>
</dbReference>
<dbReference type="OrthoDB" id="5642834at2"/>
<proteinExistence type="predicted"/>
<dbReference type="Proteomes" id="UP000254374">
    <property type="component" value="Unassembled WGS sequence"/>
</dbReference>
<dbReference type="STRING" id="464.Lgor_2175"/>
<evidence type="ECO:0000313" key="1">
    <source>
        <dbReference type="EMBL" id="SIR21080.1"/>
    </source>
</evidence>
<keyword evidence="3" id="KW-1185">Reference proteome</keyword>
<dbReference type="RefSeq" id="WP_058468647.1">
    <property type="nucleotide sequence ID" value="NZ_CAAAIX010000015.1"/>
</dbReference>
<evidence type="ECO:0000313" key="3">
    <source>
        <dbReference type="Proteomes" id="UP000186808"/>
    </source>
</evidence>
<name>A0A377GM94_9GAMM</name>
<gene>
    <name evidence="2" type="ORF">NCTC11401_02268</name>
    <name evidence="1" type="ORF">SAMN05421777_10842</name>
</gene>
<protein>
    <submittedName>
        <fullName evidence="2">Uncharacterized protein</fullName>
    </submittedName>
</protein>
<reference evidence="1 3" key="1">
    <citation type="submission" date="2017-01" db="EMBL/GenBank/DDBJ databases">
        <authorList>
            <person name="Varghese N."/>
            <person name="Submissions S."/>
        </authorList>
    </citation>
    <scope>NUCLEOTIDE SEQUENCE [LARGE SCALE GENOMIC DNA]</scope>
    <source>
        <strain evidence="1 3">ATCC 33342</strain>
    </source>
</reference>
<dbReference type="EMBL" id="UGGV01000001">
    <property type="protein sequence ID" value="STO25432.1"/>
    <property type="molecule type" value="Genomic_DNA"/>
</dbReference>
<accession>A0A377GM94</accession>
<evidence type="ECO:0000313" key="4">
    <source>
        <dbReference type="Proteomes" id="UP000254374"/>
    </source>
</evidence>
<reference evidence="2 4" key="2">
    <citation type="submission" date="2018-06" db="EMBL/GenBank/DDBJ databases">
        <authorList>
            <consortium name="Pathogen Informatics"/>
            <person name="Doyle S."/>
        </authorList>
    </citation>
    <scope>NUCLEOTIDE SEQUENCE [LARGE SCALE GENOMIC DNA]</scope>
    <source>
        <strain evidence="2 4">NCTC11401</strain>
    </source>
</reference>